<protein>
    <recommendedName>
        <fullName evidence="3">Bacterial Pleckstrin homology domain-containing protein</fullName>
    </recommendedName>
</protein>
<reference evidence="1 2" key="1">
    <citation type="submission" date="2017-04" db="EMBL/GenBank/DDBJ databases">
        <authorList>
            <person name="Afonso C.L."/>
            <person name="Miller P.J."/>
            <person name="Scott M.A."/>
            <person name="Spackman E."/>
            <person name="Goraichik I."/>
            <person name="Dimitrov K.M."/>
            <person name="Suarez D.L."/>
            <person name="Swayne D.E."/>
        </authorList>
    </citation>
    <scope>NUCLEOTIDE SEQUENCE [LARGE SCALE GENOMIC DNA]</scope>
    <source>
        <strain evidence="2">XA(T)</strain>
    </source>
</reference>
<organism evidence="1 2">
    <name type="scientific">Cnuibacter physcomitrellae</name>
    <dbReference type="NCBI Taxonomy" id="1619308"/>
    <lineage>
        <taxon>Bacteria</taxon>
        <taxon>Bacillati</taxon>
        <taxon>Actinomycetota</taxon>
        <taxon>Actinomycetes</taxon>
        <taxon>Micrococcales</taxon>
        <taxon>Microbacteriaceae</taxon>
        <taxon>Cnuibacter</taxon>
    </lineage>
</organism>
<proteinExistence type="predicted"/>
<dbReference type="KEGG" id="cphy:B5808_01435"/>
<evidence type="ECO:0000313" key="2">
    <source>
        <dbReference type="Proteomes" id="UP000192775"/>
    </source>
</evidence>
<keyword evidence="2" id="KW-1185">Reference proteome</keyword>
<dbReference type="AlphaFoldDB" id="A0A1X9LQ71"/>
<accession>A0A1X9LQ71</accession>
<dbReference type="EMBL" id="CP020715">
    <property type="protein sequence ID" value="ARJ04040.1"/>
    <property type="molecule type" value="Genomic_DNA"/>
</dbReference>
<dbReference type="Proteomes" id="UP000192775">
    <property type="component" value="Chromosome"/>
</dbReference>
<sequence length="125" mass="14331">MAVLFVHTDRLEIRLTRTEKLLSFRRTDIVIPLDDIKSAVLTDDPWIWVRGIRAPGSAIPLTLAIGTWKHHDGKDFLIVKRTRSAVVIDLERQEYSRLIVTTSHAVELLRALRLPPEEGTERIDV</sequence>
<dbReference type="STRING" id="1619308.B5808_01435"/>
<gene>
    <name evidence="1" type="ORF">B5808_01435</name>
</gene>
<evidence type="ECO:0008006" key="3">
    <source>
        <dbReference type="Google" id="ProtNLM"/>
    </source>
</evidence>
<dbReference type="RefSeq" id="WP_085017852.1">
    <property type="nucleotide sequence ID" value="NZ_BMHD01000001.1"/>
</dbReference>
<name>A0A1X9LQ71_9MICO</name>
<evidence type="ECO:0000313" key="1">
    <source>
        <dbReference type="EMBL" id="ARJ04040.1"/>
    </source>
</evidence>